<dbReference type="GO" id="GO:0003887">
    <property type="term" value="F:DNA-directed DNA polymerase activity"/>
    <property type="evidence" value="ECO:0007669"/>
    <property type="project" value="UniProtKB-EC"/>
</dbReference>
<feature type="compositionally biased region" description="Basic residues" evidence="1">
    <location>
        <begin position="220"/>
        <end position="238"/>
    </location>
</feature>
<feature type="region of interest" description="Disordered" evidence="1">
    <location>
        <begin position="1"/>
        <end position="337"/>
    </location>
</feature>
<feature type="compositionally biased region" description="Basic residues" evidence="1">
    <location>
        <begin position="185"/>
        <end position="206"/>
    </location>
</feature>
<evidence type="ECO:0000256" key="1">
    <source>
        <dbReference type="SAM" id="MobiDB-lite"/>
    </source>
</evidence>
<feature type="compositionally biased region" description="Low complexity" evidence="1">
    <location>
        <begin position="164"/>
        <end position="182"/>
    </location>
</feature>
<dbReference type="AlphaFoldDB" id="A0A6J4HRX6"/>
<organism evidence="2">
    <name type="scientific">uncultured Acetobacteraceae bacterium</name>
    <dbReference type="NCBI Taxonomy" id="169975"/>
    <lineage>
        <taxon>Bacteria</taxon>
        <taxon>Pseudomonadati</taxon>
        <taxon>Pseudomonadota</taxon>
        <taxon>Alphaproteobacteria</taxon>
        <taxon>Acetobacterales</taxon>
        <taxon>Acetobacteraceae</taxon>
        <taxon>environmental samples</taxon>
    </lineage>
</organism>
<evidence type="ECO:0000313" key="2">
    <source>
        <dbReference type="EMBL" id="CAA9231083.1"/>
    </source>
</evidence>
<gene>
    <name evidence="2" type="ORF">AVDCRST_MAG04-1128</name>
</gene>
<feature type="compositionally biased region" description="Gly residues" evidence="1">
    <location>
        <begin position="209"/>
        <end position="219"/>
    </location>
</feature>
<keyword evidence="2" id="KW-0548">Nucleotidyltransferase</keyword>
<reference evidence="2" key="1">
    <citation type="submission" date="2020-02" db="EMBL/GenBank/DDBJ databases">
        <authorList>
            <person name="Meier V. D."/>
        </authorList>
    </citation>
    <scope>NUCLEOTIDE SEQUENCE</scope>
    <source>
        <strain evidence="2">AVDCRST_MAG04</strain>
    </source>
</reference>
<accession>A0A6J4HRX6</accession>
<feature type="compositionally biased region" description="Basic and acidic residues" evidence="1">
    <location>
        <begin position="299"/>
        <end position="315"/>
    </location>
</feature>
<sequence length="337" mass="34033">GQAGRAPRRGLPFRPAGLPGGVVARRRPRAYPGAGGAARAGRRRRRRDAAGGGAAGRVARPRPARRGGRQRAAHRRPPPGAGARRRRRVRAGGQGRAGRAGAGRGGAGSAGSPGEVQAPHPAGTGAGGGRDRLLPRKGRRPGAVGRRDPGRARRFGGAGGDGLAGAAPRRGPDAAAPGVGEARPLRRRRRQGRRRGRRGLRGRGLRARPGGGVDGGHVGRFGHRRPGARNRLRGRRQRGAGGARGPAPRPAAALGVVGRRGRGGARRGAGRAAPAGLLPAQARLRAGAPPVAPGGAGSCRDRPFGRGAPDQDHRPAGRHGRARSGHAPGSAGGVAAL</sequence>
<dbReference type="EMBL" id="CADCTL010000082">
    <property type="protein sequence ID" value="CAA9231083.1"/>
    <property type="molecule type" value="Genomic_DNA"/>
</dbReference>
<feature type="compositionally biased region" description="Basic residues" evidence="1">
    <location>
        <begin position="259"/>
        <end position="269"/>
    </location>
</feature>
<feature type="compositionally biased region" description="Gly residues" evidence="1">
    <location>
        <begin position="92"/>
        <end position="111"/>
    </location>
</feature>
<keyword evidence="2" id="KW-0808">Transferase</keyword>
<proteinExistence type="predicted"/>
<name>A0A6J4HRX6_9PROT</name>
<feature type="compositionally biased region" description="Basic residues" evidence="1">
    <location>
        <begin position="59"/>
        <end position="90"/>
    </location>
</feature>
<protein>
    <submittedName>
        <fullName evidence="2">DNA polymerase III delta subunit</fullName>
        <ecNumber evidence="2">2.7.7.7</ecNumber>
    </submittedName>
</protein>
<feature type="non-terminal residue" evidence="2">
    <location>
        <position position="337"/>
    </location>
</feature>
<feature type="compositionally biased region" description="Low complexity" evidence="1">
    <location>
        <begin position="270"/>
        <end position="289"/>
    </location>
</feature>
<dbReference type="EC" id="2.7.7.7" evidence="2"/>
<feature type="non-terminal residue" evidence="2">
    <location>
        <position position="1"/>
    </location>
</feature>